<dbReference type="Gene3D" id="1.25.40.10">
    <property type="entry name" value="Tetratricopeptide repeat domain"/>
    <property type="match status" value="1"/>
</dbReference>
<dbReference type="GO" id="GO:0007005">
    <property type="term" value="P:mitochondrion organization"/>
    <property type="evidence" value="ECO:0007669"/>
    <property type="project" value="TreeGrafter"/>
</dbReference>
<dbReference type="PANTHER" id="PTHR47934:SF6">
    <property type="entry name" value="MITOCHONDRIAL GROUP I INTRON SPLICING FACTOR CCM1-RELATED"/>
    <property type="match status" value="1"/>
</dbReference>
<dbReference type="RefSeq" id="XP_007865873.1">
    <property type="nucleotide sequence ID" value="XM_007867682.1"/>
</dbReference>
<keyword evidence="3" id="KW-1185">Reference proteome</keyword>
<dbReference type="OrthoDB" id="5588846at2759"/>
<evidence type="ECO:0000313" key="3">
    <source>
        <dbReference type="Proteomes" id="UP000030669"/>
    </source>
</evidence>
<name>S7RS44_GLOTA</name>
<evidence type="ECO:0000256" key="1">
    <source>
        <dbReference type="SAM" id="MobiDB-lite"/>
    </source>
</evidence>
<accession>S7RS44</accession>
<dbReference type="GO" id="GO:0003729">
    <property type="term" value="F:mRNA binding"/>
    <property type="evidence" value="ECO:0007669"/>
    <property type="project" value="TreeGrafter"/>
</dbReference>
<dbReference type="AlphaFoldDB" id="S7RS44"/>
<dbReference type="HOGENOM" id="CLU_014664_0_0_1"/>
<reference evidence="2 3" key="1">
    <citation type="journal article" date="2012" name="Science">
        <title>The Paleozoic origin of enzymatic lignin decomposition reconstructed from 31 fungal genomes.</title>
        <authorList>
            <person name="Floudas D."/>
            <person name="Binder M."/>
            <person name="Riley R."/>
            <person name="Barry K."/>
            <person name="Blanchette R.A."/>
            <person name="Henrissat B."/>
            <person name="Martinez A.T."/>
            <person name="Otillar R."/>
            <person name="Spatafora J.W."/>
            <person name="Yadav J.S."/>
            <person name="Aerts A."/>
            <person name="Benoit I."/>
            <person name="Boyd A."/>
            <person name="Carlson A."/>
            <person name="Copeland A."/>
            <person name="Coutinho P.M."/>
            <person name="de Vries R.P."/>
            <person name="Ferreira P."/>
            <person name="Findley K."/>
            <person name="Foster B."/>
            <person name="Gaskell J."/>
            <person name="Glotzer D."/>
            <person name="Gorecki P."/>
            <person name="Heitman J."/>
            <person name="Hesse C."/>
            <person name="Hori C."/>
            <person name="Igarashi K."/>
            <person name="Jurgens J.A."/>
            <person name="Kallen N."/>
            <person name="Kersten P."/>
            <person name="Kohler A."/>
            <person name="Kuees U."/>
            <person name="Kumar T.K.A."/>
            <person name="Kuo A."/>
            <person name="LaButti K."/>
            <person name="Larrondo L.F."/>
            <person name="Lindquist E."/>
            <person name="Ling A."/>
            <person name="Lombard V."/>
            <person name="Lucas S."/>
            <person name="Lundell T."/>
            <person name="Martin R."/>
            <person name="McLaughlin D.J."/>
            <person name="Morgenstern I."/>
            <person name="Morin E."/>
            <person name="Murat C."/>
            <person name="Nagy L.G."/>
            <person name="Nolan M."/>
            <person name="Ohm R.A."/>
            <person name="Patyshakuliyeva A."/>
            <person name="Rokas A."/>
            <person name="Ruiz-Duenas F.J."/>
            <person name="Sabat G."/>
            <person name="Salamov A."/>
            <person name="Samejima M."/>
            <person name="Schmutz J."/>
            <person name="Slot J.C."/>
            <person name="St John F."/>
            <person name="Stenlid J."/>
            <person name="Sun H."/>
            <person name="Sun S."/>
            <person name="Syed K."/>
            <person name="Tsang A."/>
            <person name="Wiebenga A."/>
            <person name="Young D."/>
            <person name="Pisabarro A."/>
            <person name="Eastwood D.C."/>
            <person name="Martin F."/>
            <person name="Cullen D."/>
            <person name="Grigoriev I.V."/>
            <person name="Hibbett D.S."/>
        </authorList>
    </citation>
    <scope>NUCLEOTIDE SEQUENCE [LARGE SCALE GENOMIC DNA]</scope>
    <source>
        <strain evidence="2 3">ATCC 11539</strain>
    </source>
</reference>
<dbReference type="eggNOG" id="ENOG502RXM5">
    <property type="taxonomic scope" value="Eukaryota"/>
</dbReference>
<dbReference type="InterPro" id="IPR011990">
    <property type="entry name" value="TPR-like_helical_dom_sf"/>
</dbReference>
<evidence type="ECO:0000313" key="2">
    <source>
        <dbReference type="EMBL" id="EPQ55844.1"/>
    </source>
</evidence>
<gene>
    <name evidence="2" type="ORF">GLOTRDRAFT_138607</name>
</gene>
<dbReference type="STRING" id="670483.S7RS44"/>
<feature type="compositionally biased region" description="Basic and acidic residues" evidence="1">
    <location>
        <begin position="473"/>
        <end position="490"/>
    </location>
</feature>
<dbReference type="Proteomes" id="UP000030669">
    <property type="component" value="Unassembled WGS sequence"/>
</dbReference>
<proteinExistence type="predicted"/>
<dbReference type="PANTHER" id="PTHR47934">
    <property type="entry name" value="PENTATRICOPEPTIDE REPEAT-CONTAINING PROTEIN PET309, MITOCHONDRIAL"/>
    <property type="match status" value="1"/>
</dbReference>
<evidence type="ECO:0008006" key="4">
    <source>
        <dbReference type="Google" id="ProtNLM"/>
    </source>
</evidence>
<protein>
    <recommendedName>
        <fullName evidence="4">Pentacotripeptide-repeat region of PRORP domain-containing protein</fullName>
    </recommendedName>
</protein>
<dbReference type="EMBL" id="KB469301">
    <property type="protein sequence ID" value="EPQ55844.1"/>
    <property type="molecule type" value="Genomic_DNA"/>
</dbReference>
<dbReference type="GeneID" id="19304030"/>
<feature type="region of interest" description="Disordered" evidence="1">
    <location>
        <begin position="473"/>
        <end position="520"/>
    </location>
</feature>
<organism evidence="2 3">
    <name type="scientific">Gloeophyllum trabeum (strain ATCC 11539 / FP-39264 / Madison 617)</name>
    <name type="common">Brown rot fungus</name>
    <dbReference type="NCBI Taxonomy" id="670483"/>
    <lineage>
        <taxon>Eukaryota</taxon>
        <taxon>Fungi</taxon>
        <taxon>Dikarya</taxon>
        <taxon>Basidiomycota</taxon>
        <taxon>Agaricomycotina</taxon>
        <taxon>Agaricomycetes</taxon>
        <taxon>Gloeophyllales</taxon>
        <taxon>Gloeophyllaceae</taxon>
        <taxon>Gloeophyllum</taxon>
    </lineage>
</organism>
<dbReference type="InterPro" id="IPR051114">
    <property type="entry name" value="Mito_RNA_Proc_CCM1"/>
</dbReference>
<dbReference type="OMA" id="RDLWIEM"/>
<dbReference type="GO" id="GO:0006396">
    <property type="term" value="P:RNA processing"/>
    <property type="evidence" value="ECO:0007669"/>
    <property type="project" value="TreeGrafter"/>
</dbReference>
<sequence>MHVDVFRGRCFARHMSQAAVAYAAPEDVESVPVNNTLYGRRKRRGSNGLAVRQGSALSDLDRRVEALKNTVLVEESMMDVPPYTEQQLLSIYEDLLAVPKPEEEQAPTPAPTPHADASEVSVNVEELDRIALEKVSGRLLFETDFPSTSEVVAPSSIVDRLLSQLQYFMDNTERSTFPIKKYVRPSDWPSLVRTAVRDGDIQAGERALFLADQFGVAIPEEAMNEVLNFYARAGDVHKVESLMHQLIKGDPTESQRHIHIKAHLASTPPQTMPEAALSLLHAYESRALPAPMRTYTRCITALLSLPSAAARAHAWDLFAHMRYAAHPQPDALLYALMIRACPPDEPQRALDLWAEMTLDARLEPTRGAYNAAIRALARSGEEAYVREAFRLAREMMDGWRDARGVPRFEPDERTFCALLEGAKRLGDLARVRWILAEMVKEREGREGVVIGEEVMMHVFHAYAAYRPPFKRTDTRIVEGEREGEPSGAEERGEEEAAQQHEPGPVVASEGKTLSHVPPQSHGETVREAAFLFSRITEPRDGAPRNPFAAVALTTRLLNSYLSVHFAHAPLADARALWRTLFAAHGVQKSARTYVEALECCAGGRQRKREKGEAAAFAREIWREWRGVEARWRQGEEGTGVHPRMVERMHAAMIRVITSAGALDDALLHLAAFVHLYPPHALREPPPPSPLRSTRTALDAPRPLVRLAGVTEVGDDGVPPLLTFADVELLHHRLVAAGDREGIAYVKWVCKAYEGALRERRERVMRAGRGGEAA</sequence>
<dbReference type="GO" id="GO:0005739">
    <property type="term" value="C:mitochondrion"/>
    <property type="evidence" value="ECO:0007669"/>
    <property type="project" value="TreeGrafter"/>
</dbReference>
<dbReference type="KEGG" id="gtr:GLOTRDRAFT_138607"/>